<evidence type="ECO:0000313" key="1">
    <source>
        <dbReference type="EMBL" id="QJA51308.1"/>
    </source>
</evidence>
<dbReference type="AlphaFoldDB" id="A0A6H1ZUW8"/>
<accession>A0A6H1ZUW8</accession>
<dbReference type="EMBL" id="MT144252">
    <property type="protein sequence ID" value="QJA51308.1"/>
    <property type="molecule type" value="Genomic_DNA"/>
</dbReference>
<proteinExistence type="predicted"/>
<evidence type="ECO:0000313" key="2">
    <source>
        <dbReference type="EMBL" id="QJH99741.1"/>
    </source>
</evidence>
<name>A0A6H1ZUW8_9ZZZZ</name>
<organism evidence="1">
    <name type="scientific">viral metagenome</name>
    <dbReference type="NCBI Taxonomy" id="1070528"/>
    <lineage>
        <taxon>unclassified sequences</taxon>
        <taxon>metagenomes</taxon>
        <taxon>organismal metagenomes</taxon>
    </lineage>
</organism>
<dbReference type="EMBL" id="MT144806">
    <property type="protein sequence ID" value="QJH99741.1"/>
    <property type="molecule type" value="Genomic_DNA"/>
</dbReference>
<gene>
    <name evidence="1" type="ORF">TM448A02064_0003</name>
    <name evidence="2" type="ORF">TM448B01665_0003</name>
</gene>
<protein>
    <submittedName>
        <fullName evidence="1">Uncharacterized protein</fullName>
    </submittedName>
</protein>
<sequence length="73" mass="7663">MEPQVLLELAGGIFLLEATGIPLHLKLLLSVAVVVEEEAEAGLAEPQGIAMVTEGQVVEEAVVVVVAALLYRL</sequence>
<reference evidence="1" key="1">
    <citation type="submission" date="2020-03" db="EMBL/GenBank/DDBJ databases">
        <title>The deep terrestrial virosphere.</title>
        <authorList>
            <person name="Holmfeldt K."/>
            <person name="Nilsson E."/>
            <person name="Simone D."/>
            <person name="Lopez-Fernandez M."/>
            <person name="Wu X."/>
            <person name="de Brujin I."/>
            <person name="Lundin D."/>
            <person name="Andersson A."/>
            <person name="Bertilsson S."/>
            <person name="Dopson M."/>
        </authorList>
    </citation>
    <scope>NUCLEOTIDE SEQUENCE</scope>
    <source>
        <strain evidence="1">TM448A02064</strain>
        <strain evidence="2">TM448B01665</strain>
    </source>
</reference>